<protein>
    <recommendedName>
        <fullName evidence="1">Transposase IS200-like domain-containing protein</fullName>
    </recommendedName>
</protein>
<feature type="domain" description="Transposase IS200-like" evidence="1">
    <location>
        <begin position="7"/>
        <end position="156"/>
    </location>
</feature>
<dbReference type="SUPFAM" id="SSF143422">
    <property type="entry name" value="Transposase IS200-like"/>
    <property type="match status" value="1"/>
</dbReference>
<dbReference type="PANTHER" id="PTHR34322:SF2">
    <property type="entry name" value="TRANSPOSASE IS200-LIKE DOMAIN-CONTAINING PROTEIN"/>
    <property type="match status" value="1"/>
</dbReference>
<dbReference type="SMART" id="SM01321">
    <property type="entry name" value="Y1_Tnp"/>
    <property type="match status" value="1"/>
</dbReference>
<dbReference type="Proteomes" id="UP000178065">
    <property type="component" value="Unassembled WGS sequence"/>
</dbReference>
<dbReference type="GO" id="GO:0004803">
    <property type="term" value="F:transposase activity"/>
    <property type="evidence" value="ECO:0007669"/>
    <property type="project" value="InterPro"/>
</dbReference>
<dbReference type="GO" id="GO:0006313">
    <property type="term" value="P:DNA transposition"/>
    <property type="evidence" value="ECO:0007669"/>
    <property type="project" value="InterPro"/>
</dbReference>
<dbReference type="GO" id="GO:0003677">
    <property type="term" value="F:DNA binding"/>
    <property type="evidence" value="ECO:0007669"/>
    <property type="project" value="InterPro"/>
</dbReference>
<evidence type="ECO:0000313" key="2">
    <source>
        <dbReference type="EMBL" id="OHA65963.1"/>
    </source>
</evidence>
<dbReference type="EMBL" id="MHTT01000008">
    <property type="protein sequence ID" value="OHA65963.1"/>
    <property type="molecule type" value="Genomic_DNA"/>
</dbReference>
<dbReference type="STRING" id="1802448.A2672_00010"/>
<dbReference type="PANTHER" id="PTHR34322">
    <property type="entry name" value="TRANSPOSASE, Y1_TNP DOMAIN-CONTAINING"/>
    <property type="match status" value="1"/>
</dbReference>
<dbReference type="InterPro" id="IPR036515">
    <property type="entry name" value="Transposase_17_sf"/>
</dbReference>
<accession>A0A1G2QZL1</accession>
<evidence type="ECO:0000259" key="1">
    <source>
        <dbReference type="SMART" id="SM01321"/>
    </source>
</evidence>
<organism evidence="2 3">
    <name type="scientific">Candidatus Wildermuthbacteria bacterium RIFCSPHIGHO2_01_FULL_49_22b</name>
    <dbReference type="NCBI Taxonomy" id="1802448"/>
    <lineage>
        <taxon>Bacteria</taxon>
        <taxon>Candidatus Wildermuthiibacteriota</taxon>
    </lineage>
</organism>
<gene>
    <name evidence="2" type="ORF">A2672_00010</name>
</gene>
<name>A0A1G2QZL1_9BACT</name>
<evidence type="ECO:0000313" key="3">
    <source>
        <dbReference type="Proteomes" id="UP000178065"/>
    </source>
</evidence>
<dbReference type="Pfam" id="PF01797">
    <property type="entry name" value="Y1_Tnp"/>
    <property type="match status" value="1"/>
</dbReference>
<proteinExistence type="predicted"/>
<comment type="caution">
    <text evidence="2">The sequence shown here is derived from an EMBL/GenBank/DDBJ whole genome shotgun (WGS) entry which is preliminary data.</text>
</comment>
<dbReference type="Gene3D" id="3.30.70.1290">
    <property type="entry name" value="Transposase IS200-like"/>
    <property type="match status" value="1"/>
</dbReference>
<reference evidence="2 3" key="1">
    <citation type="journal article" date="2016" name="Nat. Commun.">
        <title>Thousands of microbial genomes shed light on interconnected biogeochemical processes in an aquifer system.</title>
        <authorList>
            <person name="Anantharaman K."/>
            <person name="Brown C.T."/>
            <person name="Hug L.A."/>
            <person name="Sharon I."/>
            <person name="Castelle C.J."/>
            <person name="Probst A.J."/>
            <person name="Thomas B.C."/>
            <person name="Singh A."/>
            <person name="Wilkins M.J."/>
            <person name="Karaoz U."/>
            <person name="Brodie E.L."/>
            <person name="Williams K.H."/>
            <person name="Hubbard S.S."/>
            <person name="Banfield J.F."/>
        </authorList>
    </citation>
    <scope>NUCLEOTIDE SEQUENCE [LARGE SCALE GENOMIC DNA]</scope>
</reference>
<sequence length="238" mass="28081">MPRTKPEKGKIYHIFNRGVEKRNIFISEGDRWRFLQGMYLFNNEDSTTNLLYRLEQRKGKMHFGILRDYMQREGVKRKPLVRIMADCLKHNHFHFSIEETQENGISRFMQKLGIGYTKYFNKKYERVGPLFQGKFKLVEIQSDAQLMYLIAYINAINPGQELEPELKSVAQDPEQILEFIQHYPWSTHLEYLGKRDSIIIDKGVAGELFGTPIAYRKFVEDIVKGKKSFGLSKKDFLE</sequence>
<dbReference type="InterPro" id="IPR002686">
    <property type="entry name" value="Transposase_17"/>
</dbReference>
<dbReference type="AlphaFoldDB" id="A0A1G2QZL1"/>